<name>A0A1M5PT14_9ACTN</name>
<dbReference type="GO" id="GO:0016627">
    <property type="term" value="F:oxidoreductase activity, acting on the CH-CH group of donors"/>
    <property type="evidence" value="ECO:0007669"/>
    <property type="project" value="TreeGrafter"/>
</dbReference>
<dbReference type="InterPro" id="IPR011576">
    <property type="entry name" value="Pyridox_Oxase_N"/>
</dbReference>
<dbReference type="PANTHER" id="PTHR35176">
    <property type="entry name" value="HEME OXYGENASE HI_0854-RELATED"/>
    <property type="match status" value="1"/>
</dbReference>
<keyword evidence="4" id="KW-1185">Reference proteome</keyword>
<dbReference type="PANTHER" id="PTHR35176:SF6">
    <property type="entry name" value="HEME OXYGENASE HI_0854-RELATED"/>
    <property type="match status" value="1"/>
</dbReference>
<dbReference type="Gene3D" id="2.30.110.10">
    <property type="entry name" value="Electron Transport, Fmn-binding Protein, Chain A"/>
    <property type="match status" value="1"/>
</dbReference>
<dbReference type="STRING" id="1206085.SAMN05443575_3188"/>
<dbReference type="Proteomes" id="UP000186132">
    <property type="component" value="Unassembled WGS sequence"/>
</dbReference>
<accession>A0A1M5PT14</accession>
<dbReference type="EMBL" id="FQVU01000004">
    <property type="protein sequence ID" value="SHH05015.1"/>
    <property type="molecule type" value="Genomic_DNA"/>
</dbReference>
<keyword evidence="1" id="KW-0560">Oxidoreductase</keyword>
<organism evidence="3 4">
    <name type="scientific">Jatrophihabitans endophyticus</name>
    <dbReference type="NCBI Taxonomy" id="1206085"/>
    <lineage>
        <taxon>Bacteria</taxon>
        <taxon>Bacillati</taxon>
        <taxon>Actinomycetota</taxon>
        <taxon>Actinomycetes</taxon>
        <taxon>Jatrophihabitantales</taxon>
        <taxon>Jatrophihabitantaceae</taxon>
        <taxon>Jatrophihabitans</taxon>
    </lineage>
</organism>
<dbReference type="InterPro" id="IPR012349">
    <property type="entry name" value="Split_barrel_FMN-bd"/>
</dbReference>
<dbReference type="GO" id="GO:0005829">
    <property type="term" value="C:cytosol"/>
    <property type="evidence" value="ECO:0007669"/>
    <property type="project" value="TreeGrafter"/>
</dbReference>
<dbReference type="Pfam" id="PF01243">
    <property type="entry name" value="PNPOx_N"/>
    <property type="match status" value="1"/>
</dbReference>
<evidence type="ECO:0000259" key="2">
    <source>
        <dbReference type="Pfam" id="PF01243"/>
    </source>
</evidence>
<proteinExistence type="predicted"/>
<reference evidence="3 4" key="1">
    <citation type="submission" date="2016-11" db="EMBL/GenBank/DDBJ databases">
        <authorList>
            <person name="Jaros S."/>
            <person name="Januszkiewicz K."/>
            <person name="Wedrychowicz H."/>
        </authorList>
    </citation>
    <scope>NUCLEOTIDE SEQUENCE [LARGE SCALE GENOMIC DNA]</scope>
    <source>
        <strain evidence="3 4">DSM 45627</strain>
    </source>
</reference>
<protein>
    <submittedName>
        <fullName evidence="3">Pyridoxamine 5'-phosphate oxidase</fullName>
    </submittedName>
</protein>
<evidence type="ECO:0000313" key="4">
    <source>
        <dbReference type="Proteomes" id="UP000186132"/>
    </source>
</evidence>
<sequence>MTGDTSGPTQRRGRRIAMTVAERDAFLAEERTCRVATTSTAGPHVTPLWFHWDGHALWLTSLFGSQRWLDLERDPRVAVIVDTGHDYDQLRGVELRGTARPVGERPRTGLADPELVDVEREFSRKYTGQPAMRHDGRHAWLQVVPSRVTSWDFRKLGRP</sequence>
<evidence type="ECO:0000256" key="1">
    <source>
        <dbReference type="ARBA" id="ARBA00023002"/>
    </source>
</evidence>
<feature type="domain" description="Pyridoxamine 5'-phosphate oxidase N-terminal" evidence="2">
    <location>
        <begin position="22"/>
        <end position="151"/>
    </location>
</feature>
<dbReference type="InterPro" id="IPR052019">
    <property type="entry name" value="F420H2_bilvrd_red/Heme_oxyg"/>
</dbReference>
<dbReference type="GO" id="GO:0070967">
    <property type="term" value="F:coenzyme F420 binding"/>
    <property type="evidence" value="ECO:0007669"/>
    <property type="project" value="TreeGrafter"/>
</dbReference>
<evidence type="ECO:0000313" key="3">
    <source>
        <dbReference type="EMBL" id="SHH05015.1"/>
    </source>
</evidence>
<gene>
    <name evidence="3" type="ORF">SAMN05443575_3188</name>
</gene>
<dbReference type="RefSeq" id="WP_073391389.1">
    <property type="nucleotide sequence ID" value="NZ_FQVU01000004.1"/>
</dbReference>
<dbReference type="SUPFAM" id="SSF50475">
    <property type="entry name" value="FMN-binding split barrel"/>
    <property type="match status" value="1"/>
</dbReference>
<dbReference type="AlphaFoldDB" id="A0A1M5PT14"/>